<feature type="modified residue" description="4-aspartylphosphate" evidence="5">
    <location>
        <position position="52"/>
    </location>
</feature>
<comment type="caution">
    <text evidence="8">The sequence shown here is derived from an EMBL/GenBank/DDBJ whole genome shotgun (WGS) entry which is preliminary data.</text>
</comment>
<dbReference type="Pfam" id="PF00072">
    <property type="entry name" value="Response_reg"/>
    <property type="match status" value="1"/>
</dbReference>
<dbReference type="PROSITE" id="PS00688">
    <property type="entry name" value="SIGMA54_INTERACT_3"/>
    <property type="match status" value="1"/>
</dbReference>
<dbReference type="Pfam" id="PF02954">
    <property type="entry name" value="HTH_8"/>
    <property type="match status" value="1"/>
</dbReference>
<gene>
    <name evidence="8" type="ORF">HOP12_01710</name>
</gene>
<proteinExistence type="predicted"/>
<dbReference type="Proteomes" id="UP000580839">
    <property type="component" value="Unassembled WGS sequence"/>
</dbReference>
<dbReference type="InterPro" id="IPR025662">
    <property type="entry name" value="Sigma_54_int_dom_ATP-bd_1"/>
</dbReference>
<evidence type="ECO:0000259" key="7">
    <source>
        <dbReference type="PROSITE" id="PS50110"/>
    </source>
</evidence>
<dbReference type="SUPFAM" id="SSF46689">
    <property type="entry name" value="Homeodomain-like"/>
    <property type="match status" value="1"/>
</dbReference>
<accession>A0A849SLU3</accession>
<feature type="domain" description="Sigma-54 factor interaction" evidence="6">
    <location>
        <begin position="141"/>
        <end position="369"/>
    </location>
</feature>
<dbReference type="InterPro" id="IPR002078">
    <property type="entry name" value="Sigma_54_int"/>
</dbReference>
<dbReference type="PROSITE" id="PS50045">
    <property type="entry name" value="SIGMA54_INTERACT_4"/>
    <property type="match status" value="1"/>
</dbReference>
<dbReference type="PRINTS" id="PR01590">
    <property type="entry name" value="HTHFIS"/>
</dbReference>
<dbReference type="PROSITE" id="PS50110">
    <property type="entry name" value="RESPONSE_REGULATORY"/>
    <property type="match status" value="1"/>
</dbReference>
<dbReference type="InterPro" id="IPR002197">
    <property type="entry name" value="HTH_Fis"/>
</dbReference>
<dbReference type="InterPro" id="IPR025944">
    <property type="entry name" value="Sigma_54_int_dom_CS"/>
</dbReference>
<dbReference type="Pfam" id="PF00158">
    <property type="entry name" value="Sigma54_activat"/>
    <property type="match status" value="1"/>
</dbReference>
<dbReference type="Gene3D" id="1.10.8.60">
    <property type="match status" value="1"/>
</dbReference>
<dbReference type="GO" id="GO:0006355">
    <property type="term" value="P:regulation of DNA-templated transcription"/>
    <property type="evidence" value="ECO:0007669"/>
    <property type="project" value="InterPro"/>
</dbReference>
<dbReference type="GO" id="GO:0043565">
    <property type="term" value="F:sequence-specific DNA binding"/>
    <property type="evidence" value="ECO:0007669"/>
    <property type="project" value="InterPro"/>
</dbReference>
<dbReference type="EMBL" id="JABFRW010000019">
    <property type="protein sequence ID" value="NOT32865.1"/>
    <property type="molecule type" value="Genomic_DNA"/>
</dbReference>
<evidence type="ECO:0000256" key="4">
    <source>
        <dbReference type="ARBA" id="ARBA00023163"/>
    </source>
</evidence>
<keyword evidence="4" id="KW-0804">Transcription</keyword>
<evidence type="ECO:0000256" key="1">
    <source>
        <dbReference type="ARBA" id="ARBA00022741"/>
    </source>
</evidence>
<dbReference type="SMART" id="SM00382">
    <property type="entry name" value="AAA"/>
    <property type="match status" value="1"/>
</dbReference>
<evidence type="ECO:0000313" key="9">
    <source>
        <dbReference type="Proteomes" id="UP000580839"/>
    </source>
</evidence>
<organism evidence="8 9">
    <name type="scientific">Eiseniibacteriota bacterium</name>
    <dbReference type="NCBI Taxonomy" id="2212470"/>
    <lineage>
        <taxon>Bacteria</taxon>
        <taxon>Candidatus Eiseniibacteriota</taxon>
    </lineage>
</organism>
<dbReference type="InterPro" id="IPR058031">
    <property type="entry name" value="AAA_lid_NorR"/>
</dbReference>
<reference evidence="8 9" key="1">
    <citation type="submission" date="2020-04" db="EMBL/GenBank/DDBJ databases">
        <title>Metagenomic profiling of ammonia- and methane-oxidizing microorganisms in a Dutch drinking water treatment plant.</title>
        <authorList>
            <person name="Poghosyan L."/>
            <person name="Leucker S."/>
        </authorList>
    </citation>
    <scope>NUCLEOTIDE SEQUENCE [LARGE SCALE GENOMIC DNA]</scope>
    <source>
        <strain evidence="8">S-RSF-IL-03</strain>
    </source>
</reference>
<dbReference type="SUPFAM" id="SSF52540">
    <property type="entry name" value="P-loop containing nucleoside triphosphate hydrolases"/>
    <property type="match status" value="1"/>
</dbReference>
<dbReference type="InterPro" id="IPR001789">
    <property type="entry name" value="Sig_transdc_resp-reg_receiver"/>
</dbReference>
<keyword evidence="5" id="KW-0597">Phosphoprotein</keyword>
<dbReference type="InterPro" id="IPR027417">
    <property type="entry name" value="P-loop_NTPase"/>
</dbReference>
<dbReference type="FunFam" id="3.40.50.300:FF:000006">
    <property type="entry name" value="DNA-binding transcriptional regulator NtrC"/>
    <property type="match status" value="1"/>
</dbReference>
<sequence length="440" mass="48591">MLRALFIDDDADFLLGLAEVATQEGFSVSTARSLAEAREQLANGAPDLVLVDLVLPDGDGIELLRELKEASSSDVILVSGMATVDSAIEALRLGALDYLTKPLDNRRLKAVLAHVLRVRSLKEEVGTLRGELRKFGRFGRLIGVSPAMQKVYDQMSKVAPTDATVFITGESGTGKELVAQTIFELSGRRRKPYLPLDFGSIPQNLIESELFGHERGSFTGATQLRRGCFERAAAGTLFLDEITEMPIELQVKLLRVLESGSLIRVGGDESVPVDVRLIAASNRIPKDALRDGKLREDLYYRINVFPIVLPPLREREGDSLLLADQMLETLNAAQGTSKRLSAEARDRIQAYPWPGNVRELRNEMQRAFIMYERVLELSELAAHSDPAAPAGEVSGSLDEAERHLILRTLEQFGGDKKKAAQTLGISLKTLYNRLHLYAER</sequence>
<evidence type="ECO:0000313" key="8">
    <source>
        <dbReference type="EMBL" id="NOT32865.1"/>
    </source>
</evidence>
<dbReference type="InterPro" id="IPR003593">
    <property type="entry name" value="AAA+_ATPase"/>
</dbReference>
<protein>
    <submittedName>
        <fullName evidence="8">Sigma-54-dependent Fis family transcriptional regulator</fullName>
    </submittedName>
</protein>
<keyword evidence="2" id="KW-0067">ATP-binding</keyword>
<dbReference type="AlphaFoldDB" id="A0A849SLU3"/>
<dbReference type="CDD" id="cd00009">
    <property type="entry name" value="AAA"/>
    <property type="match status" value="1"/>
</dbReference>
<dbReference type="InterPro" id="IPR011006">
    <property type="entry name" value="CheY-like_superfamily"/>
</dbReference>
<evidence type="ECO:0000256" key="2">
    <source>
        <dbReference type="ARBA" id="ARBA00022840"/>
    </source>
</evidence>
<dbReference type="Gene3D" id="1.10.10.60">
    <property type="entry name" value="Homeodomain-like"/>
    <property type="match status" value="1"/>
</dbReference>
<dbReference type="InterPro" id="IPR009057">
    <property type="entry name" value="Homeodomain-like_sf"/>
</dbReference>
<evidence type="ECO:0000259" key="6">
    <source>
        <dbReference type="PROSITE" id="PS50045"/>
    </source>
</evidence>
<keyword evidence="1" id="KW-0547">Nucleotide-binding</keyword>
<keyword evidence="3" id="KW-0805">Transcription regulation</keyword>
<dbReference type="Gene3D" id="3.40.50.2300">
    <property type="match status" value="1"/>
</dbReference>
<evidence type="ECO:0000256" key="3">
    <source>
        <dbReference type="ARBA" id="ARBA00023015"/>
    </source>
</evidence>
<dbReference type="SMART" id="SM00448">
    <property type="entry name" value="REC"/>
    <property type="match status" value="1"/>
</dbReference>
<dbReference type="PROSITE" id="PS00675">
    <property type="entry name" value="SIGMA54_INTERACT_1"/>
    <property type="match status" value="1"/>
</dbReference>
<evidence type="ECO:0000256" key="5">
    <source>
        <dbReference type="PROSITE-ProRule" id="PRU00169"/>
    </source>
</evidence>
<dbReference type="Gene3D" id="3.40.50.300">
    <property type="entry name" value="P-loop containing nucleotide triphosphate hydrolases"/>
    <property type="match status" value="1"/>
</dbReference>
<dbReference type="GO" id="GO:0005524">
    <property type="term" value="F:ATP binding"/>
    <property type="evidence" value="ECO:0007669"/>
    <property type="project" value="UniProtKB-KW"/>
</dbReference>
<dbReference type="GO" id="GO:0000160">
    <property type="term" value="P:phosphorelay signal transduction system"/>
    <property type="evidence" value="ECO:0007669"/>
    <property type="project" value="InterPro"/>
</dbReference>
<dbReference type="PANTHER" id="PTHR32071">
    <property type="entry name" value="TRANSCRIPTIONAL REGULATORY PROTEIN"/>
    <property type="match status" value="1"/>
</dbReference>
<dbReference type="Pfam" id="PF25601">
    <property type="entry name" value="AAA_lid_14"/>
    <property type="match status" value="1"/>
</dbReference>
<feature type="domain" description="Response regulatory" evidence="7">
    <location>
        <begin position="3"/>
        <end position="116"/>
    </location>
</feature>
<name>A0A849SLU3_UNCEI</name>
<dbReference type="SUPFAM" id="SSF52172">
    <property type="entry name" value="CheY-like"/>
    <property type="match status" value="1"/>
</dbReference>